<feature type="region of interest" description="Disordered" evidence="1">
    <location>
        <begin position="114"/>
        <end position="134"/>
    </location>
</feature>
<dbReference type="RefSeq" id="WP_182705495.1">
    <property type="nucleotide sequence ID" value="NZ_JACJII010000001.1"/>
</dbReference>
<name>A0A7W3R8N1_9ACTN</name>
<sequence>MRHYVGGGIAAVLGAIVLAAALVSGNTSPHGWISSHYTRIGNGVYKANGAPLSVAAAISRKFKPSDRAYDPSGVFLRYPRHIVAVLPVAGGSQVLVDDIDRGYRRHHSYVGSRWGGPGGRASTFRGGGPGGGGK</sequence>
<organism evidence="2 3">
    <name type="scientific">Thermomonospora cellulosilytica</name>
    <dbReference type="NCBI Taxonomy" id="1411118"/>
    <lineage>
        <taxon>Bacteria</taxon>
        <taxon>Bacillati</taxon>
        <taxon>Actinomycetota</taxon>
        <taxon>Actinomycetes</taxon>
        <taxon>Streptosporangiales</taxon>
        <taxon>Thermomonosporaceae</taxon>
        <taxon>Thermomonospora</taxon>
    </lineage>
</organism>
<dbReference type="InterPro" id="IPR025341">
    <property type="entry name" value="DUF4247"/>
</dbReference>
<evidence type="ECO:0000313" key="3">
    <source>
        <dbReference type="Proteomes" id="UP000539313"/>
    </source>
</evidence>
<accession>A0A7W3R8N1</accession>
<reference evidence="2 3" key="1">
    <citation type="submission" date="2020-08" db="EMBL/GenBank/DDBJ databases">
        <title>Sequencing the genomes of 1000 actinobacteria strains.</title>
        <authorList>
            <person name="Klenk H.-P."/>
        </authorList>
    </citation>
    <scope>NUCLEOTIDE SEQUENCE [LARGE SCALE GENOMIC DNA]</scope>
    <source>
        <strain evidence="2 3">DSM 45823</strain>
    </source>
</reference>
<dbReference type="EMBL" id="JACJII010000001">
    <property type="protein sequence ID" value="MBA9003842.1"/>
    <property type="molecule type" value="Genomic_DNA"/>
</dbReference>
<evidence type="ECO:0000256" key="1">
    <source>
        <dbReference type="SAM" id="MobiDB-lite"/>
    </source>
</evidence>
<evidence type="ECO:0000313" key="2">
    <source>
        <dbReference type="EMBL" id="MBA9003842.1"/>
    </source>
</evidence>
<protein>
    <recommendedName>
        <fullName evidence="4">DUF4247 domain-containing protein</fullName>
    </recommendedName>
</protein>
<dbReference type="Proteomes" id="UP000539313">
    <property type="component" value="Unassembled WGS sequence"/>
</dbReference>
<evidence type="ECO:0008006" key="4">
    <source>
        <dbReference type="Google" id="ProtNLM"/>
    </source>
</evidence>
<dbReference type="Pfam" id="PF14042">
    <property type="entry name" value="DUF4247"/>
    <property type="match status" value="1"/>
</dbReference>
<dbReference type="AlphaFoldDB" id="A0A7W3R8N1"/>
<comment type="caution">
    <text evidence="2">The sequence shown here is derived from an EMBL/GenBank/DDBJ whole genome shotgun (WGS) entry which is preliminary data.</text>
</comment>
<gene>
    <name evidence="2" type="ORF">HNR21_002724</name>
</gene>
<proteinExistence type="predicted"/>
<keyword evidence="3" id="KW-1185">Reference proteome</keyword>